<reference evidence="2" key="1">
    <citation type="submission" date="2024-05" db="EMBL/GenBank/DDBJ databases">
        <title>Isolation and characterization of Sporomusa carbonis sp. nov., a carboxydotrophic hydrogenogen in the genus of Sporomusa isolated from a charcoal burning pile.</title>
        <authorList>
            <person name="Boeer T."/>
            <person name="Rosenbaum F."/>
            <person name="Eysell L."/>
            <person name="Mueller V."/>
            <person name="Daniel R."/>
            <person name="Poehlein A."/>
        </authorList>
    </citation>
    <scope>NUCLEOTIDE SEQUENCE [LARGE SCALE GENOMIC DNA]</scope>
    <source>
        <strain evidence="2">DSM 10669</strain>
    </source>
</reference>
<keyword evidence="1" id="KW-1133">Transmembrane helix</keyword>
<name>A0ABZ3IT44_9FIRM</name>
<sequence>MAKDYNGGPLVAIKTFLNENEHFIIDPLHLGFLFFYPSIDCLVFLLDQLIQIVNLVLNTKKTAKNNNRPP</sequence>
<protein>
    <submittedName>
        <fullName evidence="2">Uncharacterized protein</fullName>
    </submittedName>
</protein>
<dbReference type="EMBL" id="CP155573">
    <property type="protein sequence ID" value="XFO68857.1"/>
    <property type="molecule type" value="Genomic_DNA"/>
</dbReference>
<keyword evidence="3" id="KW-1185">Reference proteome</keyword>
<evidence type="ECO:0000313" key="2">
    <source>
        <dbReference type="EMBL" id="XFO68857.1"/>
    </source>
</evidence>
<keyword evidence="1" id="KW-0472">Membrane</keyword>
<keyword evidence="1" id="KW-0812">Transmembrane</keyword>
<evidence type="ECO:0000256" key="1">
    <source>
        <dbReference type="SAM" id="Phobius"/>
    </source>
</evidence>
<evidence type="ECO:0000313" key="3">
    <source>
        <dbReference type="Proteomes" id="UP000216752"/>
    </source>
</evidence>
<organism evidence="2 3">
    <name type="scientific">Sporomusa silvacetica DSM 10669</name>
    <dbReference type="NCBI Taxonomy" id="1123289"/>
    <lineage>
        <taxon>Bacteria</taxon>
        <taxon>Bacillati</taxon>
        <taxon>Bacillota</taxon>
        <taxon>Negativicutes</taxon>
        <taxon>Selenomonadales</taxon>
        <taxon>Sporomusaceae</taxon>
        <taxon>Sporomusa</taxon>
    </lineage>
</organism>
<feature type="transmembrane region" description="Helical" evidence="1">
    <location>
        <begin position="34"/>
        <end position="57"/>
    </location>
</feature>
<accession>A0ABZ3IT44</accession>
<proteinExistence type="predicted"/>
<gene>
    <name evidence="2" type="ORF">SPSIL_050810</name>
</gene>
<dbReference type="Proteomes" id="UP000216752">
    <property type="component" value="Chromosome"/>
</dbReference>